<keyword evidence="4 8" id="KW-0418">Kinase</keyword>
<dbReference type="RefSeq" id="WP_109387198.1">
    <property type="nucleotide sequence ID" value="NZ_QETF01000004.1"/>
</dbReference>
<dbReference type="PROSITE" id="PS00583">
    <property type="entry name" value="PFKB_KINASES_1"/>
    <property type="match status" value="1"/>
</dbReference>
<gene>
    <name evidence="8" type="ORF">DFK10_04890</name>
</gene>
<dbReference type="Proteomes" id="UP000245293">
    <property type="component" value="Unassembled WGS sequence"/>
</dbReference>
<evidence type="ECO:0000313" key="8">
    <source>
        <dbReference type="EMBL" id="PWG17565.1"/>
    </source>
</evidence>
<dbReference type="GO" id="GO:0005829">
    <property type="term" value="C:cytosol"/>
    <property type="evidence" value="ECO:0007669"/>
    <property type="project" value="TreeGrafter"/>
</dbReference>
<organism evidence="8 9">
    <name type="scientific">Salibaculum griseiflavum</name>
    <dbReference type="NCBI Taxonomy" id="1914409"/>
    <lineage>
        <taxon>Bacteria</taxon>
        <taxon>Pseudomonadati</taxon>
        <taxon>Pseudomonadota</taxon>
        <taxon>Alphaproteobacteria</taxon>
        <taxon>Rhodobacterales</taxon>
        <taxon>Roseobacteraceae</taxon>
        <taxon>Salibaculum</taxon>
    </lineage>
</organism>
<name>A0A2V1P556_9RHOB</name>
<keyword evidence="3" id="KW-0547">Nucleotide-binding</keyword>
<comment type="caution">
    <text evidence="8">The sequence shown here is derived from an EMBL/GenBank/DDBJ whole genome shotgun (WGS) entry which is preliminary data.</text>
</comment>
<sequence length="315" mass="33228">MHEILTVTLNPAFDLATSVAKIVPDAKLRCAPPEQDPGGGGLNVSRAIHQLGGTSKAFVALGGDTGSALEHLLRRTGLQIIVHEAPGETRQSLAVTDLSTNEQFRFMLPGPDWSREDILRARAAICECAQQDGFIVLSGSGPHGAAPDLYARICEDVSDSGAEVILDTSGPALAHLAAGQDNPPYLLRMDSHEAETLARRPLNNRGDSAAFAERLVKQGAARMVIVARGADGSVLADGTRKLRVNAADVTVRSRVGAGDSFVAGFVMALAQDHPIEEAFRRGSAAASAACMTEGTQLCLPQDFEALLEKTEVETL</sequence>
<keyword evidence="5" id="KW-0067">ATP-binding</keyword>
<dbReference type="OrthoDB" id="9801219at2"/>
<dbReference type="PANTHER" id="PTHR46566:SF2">
    <property type="entry name" value="ATP-DEPENDENT 6-PHOSPHOFRUCTOKINASE ISOZYME 2"/>
    <property type="match status" value="1"/>
</dbReference>
<dbReference type="Pfam" id="PF00294">
    <property type="entry name" value="PfkB"/>
    <property type="match status" value="1"/>
</dbReference>
<evidence type="ECO:0000256" key="3">
    <source>
        <dbReference type="ARBA" id="ARBA00022741"/>
    </source>
</evidence>
<evidence type="ECO:0000256" key="6">
    <source>
        <dbReference type="PIRNR" id="PIRNR000535"/>
    </source>
</evidence>
<evidence type="ECO:0000313" key="9">
    <source>
        <dbReference type="Proteomes" id="UP000245293"/>
    </source>
</evidence>
<evidence type="ECO:0000256" key="2">
    <source>
        <dbReference type="ARBA" id="ARBA00022679"/>
    </source>
</evidence>
<dbReference type="GO" id="GO:0005524">
    <property type="term" value="F:ATP binding"/>
    <property type="evidence" value="ECO:0007669"/>
    <property type="project" value="UniProtKB-KW"/>
</dbReference>
<proteinExistence type="inferred from homology"/>
<keyword evidence="2 6" id="KW-0808">Transferase</keyword>
<dbReference type="PIRSF" id="PIRSF000535">
    <property type="entry name" value="1PFK/6PFK/LacC"/>
    <property type="match status" value="1"/>
</dbReference>
<dbReference type="AlphaFoldDB" id="A0A2V1P556"/>
<reference evidence="9" key="1">
    <citation type="submission" date="2018-05" db="EMBL/GenBank/DDBJ databases">
        <authorList>
            <person name="Du Z."/>
            <person name="Wang X."/>
        </authorList>
    </citation>
    <scope>NUCLEOTIDE SEQUENCE [LARGE SCALE GENOMIC DNA]</scope>
    <source>
        <strain evidence="9">WDS4C29</strain>
    </source>
</reference>
<dbReference type="NCBIfam" id="TIGR03168">
    <property type="entry name" value="1-PFK"/>
    <property type="match status" value="1"/>
</dbReference>
<dbReference type="SUPFAM" id="SSF53613">
    <property type="entry name" value="Ribokinase-like"/>
    <property type="match status" value="1"/>
</dbReference>
<evidence type="ECO:0000256" key="1">
    <source>
        <dbReference type="ARBA" id="ARBA00010688"/>
    </source>
</evidence>
<evidence type="ECO:0000256" key="4">
    <source>
        <dbReference type="ARBA" id="ARBA00022777"/>
    </source>
</evidence>
<comment type="similarity">
    <text evidence="1 6">Belongs to the carbohydrate kinase PfkB family.</text>
</comment>
<dbReference type="Gene3D" id="3.40.1190.20">
    <property type="match status" value="1"/>
</dbReference>
<dbReference type="InterPro" id="IPR017583">
    <property type="entry name" value="Tagatose/fructose_Pkinase"/>
</dbReference>
<feature type="domain" description="Carbohydrate kinase PfkB" evidence="7">
    <location>
        <begin position="18"/>
        <end position="301"/>
    </location>
</feature>
<evidence type="ECO:0000256" key="5">
    <source>
        <dbReference type="ARBA" id="ARBA00022840"/>
    </source>
</evidence>
<dbReference type="PANTHER" id="PTHR46566">
    <property type="entry name" value="1-PHOSPHOFRUCTOKINASE-RELATED"/>
    <property type="match status" value="1"/>
</dbReference>
<protein>
    <recommendedName>
        <fullName evidence="6">Phosphofructokinase</fullName>
    </recommendedName>
</protein>
<evidence type="ECO:0000259" key="7">
    <source>
        <dbReference type="Pfam" id="PF00294"/>
    </source>
</evidence>
<accession>A0A2V1P556</accession>
<dbReference type="CDD" id="cd01164">
    <property type="entry name" value="FruK_PfkB_like"/>
    <property type="match status" value="1"/>
</dbReference>
<dbReference type="InterPro" id="IPR029056">
    <property type="entry name" value="Ribokinase-like"/>
</dbReference>
<keyword evidence="9" id="KW-1185">Reference proteome</keyword>
<dbReference type="InterPro" id="IPR002173">
    <property type="entry name" value="Carboh/pur_kinase_PfkB_CS"/>
</dbReference>
<dbReference type="InterPro" id="IPR011611">
    <property type="entry name" value="PfkB_dom"/>
</dbReference>
<dbReference type="EMBL" id="QETF01000004">
    <property type="protein sequence ID" value="PWG17565.1"/>
    <property type="molecule type" value="Genomic_DNA"/>
</dbReference>
<dbReference type="GO" id="GO:0003872">
    <property type="term" value="F:6-phosphofructokinase activity"/>
    <property type="evidence" value="ECO:0007669"/>
    <property type="project" value="TreeGrafter"/>
</dbReference>